<keyword evidence="3" id="KW-1185">Reference proteome</keyword>
<comment type="caution">
    <text evidence="2">The sequence shown here is derived from an EMBL/GenBank/DDBJ whole genome shotgun (WGS) entry which is preliminary data.</text>
</comment>
<name>A0AA36MGQ8_CYLNA</name>
<keyword evidence="1" id="KW-0472">Membrane</keyword>
<feature type="transmembrane region" description="Helical" evidence="1">
    <location>
        <begin position="116"/>
        <end position="136"/>
    </location>
</feature>
<proteinExistence type="predicted"/>
<keyword evidence="1" id="KW-1133">Transmembrane helix</keyword>
<organism evidence="2 3">
    <name type="scientific">Cylicocyclus nassatus</name>
    <name type="common">Nematode worm</name>
    <dbReference type="NCBI Taxonomy" id="53992"/>
    <lineage>
        <taxon>Eukaryota</taxon>
        <taxon>Metazoa</taxon>
        <taxon>Ecdysozoa</taxon>
        <taxon>Nematoda</taxon>
        <taxon>Chromadorea</taxon>
        <taxon>Rhabditida</taxon>
        <taxon>Rhabditina</taxon>
        <taxon>Rhabditomorpha</taxon>
        <taxon>Strongyloidea</taxon>
        <taxon>Strongylidae</taxon>
        <taxon>Cylicocyclus</taxon>
    </lineage>
</organism>
<evidence type="ECO:0000313" key="2">
    <source>
        <dbReference type="EMBL" id="CAJ0609485.1"/>
    </source>
</evidence>
<keyword evidence="1" id="KW-0812">Transmembrane</keyword>
<sequence length="207" mass="22704">MEFCIDANQLMRKLNSHNLFDSLALSQQLCSENPSDCFLLEECLPVVTTTLFAADTLKTCIVSNSQRSFCQFRPARGGPSSNPPMVSRSNGNRTLAFYQSSSYEKQPLLNGTIPDAWMVGGIALIIVVLAVLIVAVRCAVHYLPRIVGYEATSRIEGPGHSLGMYSLDMQVPGKQQGYANLGYLHREIFLCVASCIFTFLSAYGSSM</sequence>
<evidence type="ECO:0000256" key="1">
    <source>
        <dbReference type="SAM" id="Phobius"/>
    </source>
</evidence>
<dbReference type="Proteomes" id="UP001176961">
    <property type="component" value="Unassembled WGS sequence"/>
</dbReference>
<evidence type="ECO:0000313" key="3">
    <source>
        <dbReference type="Proteomes" id="UP001176961"/>
    </source>
</evidence>
<reference evidence="2" key="1">
    <citation type="submission" date="2023-07" db="EMBL/GenBank/DDBJ databases">
        <authorList>
            <consortium name="CYATHOMIX"/>
        </authorList>
    </citation>
    <scope>NUCLEOTIDE SEQUENCE</scope>
    <source>
        <strain evidence="2">N/A</strain>
    </source>
</reference>
<gene>
    <name evidence="2" type="ORF">CYNAS_LOCUS21468</name>
</gene>
<protein>
    <submittedName>
        <fullName evidence="2">Uncharacterized protein</fullName>
    </submittedName>
</protein>
<accession>A0AA36MGQ8</accession>
<dbReference type="EMBL" id="CATQJL010000326">
    <property type="protein sequence ID" value="CAJ0609485.1"/>
    <property type="molecule type" value="Genomic_DNA"/>
</dbReference>
<feature type="transmembrane region" description="Helical" evidence="1">
    <location>
        <begin position="188"/>
        <end position="206"/>
    </location>
</feature>
<dbReference type="AlphaFoldDB" id="A0AA36MGQ8"/>